<keyword evidence="2" id="KW-0472">Membrane</keyword>
<gene>
    <name evidence="3" type="ordered locus">HRM2_05790</name>
</gene>
<dbReference type="AlphaFoldDB" id="C0QIQ3"/>
<dbReference type="EMBL" id="CP001087">
    <property type="protein sequence ID" value="ACN13693.1"/>
    <property type="molecule type" value="Genomic_DNA"/>
</dbReference>
<evidence type="ECO:0000256" key="2">
    <source>
        <dbReference type="SAM" id="Phobius"/>
    </source>
</evidence>
<dbReference type="GO" id="GO:0042597">
    <property type="term" value="C:periplasmic space"/>
    <property type="evidence" value="ECO:0007669"/>
    <property type="project" value="InterPro"/>
</dbReference>
<sequence length="164" mass="19018">MTIFTKNRLLNWGIVLLIIVNVAGLGIMGWQFFGPSPGAEPAHRFLQEELNLTDIQAQKVDDLRRRYQGKMKIVEDDIADLKKAIMEAAFLSPIDMERVKHLGEVIGDKHTELEYLRFQNVLALKDLFKPEQVEKFQALIRDVFNPRHPPRPDERQDQKLMPKS</sequence>
<dbReference type="InterPro" id="IPR012899">
    <property type="entry name" value="LTXXQ"/>
</dbReference>
<feature type="transmembrane region" description="Helical" evidence="2">
    <location>
        <begin position="12"/>
        <end position="33"/>
    </location>
</feature>
<evidence type="ECO:0000313" key="4">
    <source>
        <dbReference type="Proteomes" id="UP000000442"/>
    </source>
</evidence>
<evidence type="ECO:0000256" key="1">
    <source>
        <dbReference type="SAM" id="MobiDB-lite"/>
    </source>
</evidence>
<reference evidence="3 4" key="1">
    <citation type="journal article" date="2009" name="Environ. Microbiol.">
        <title>Genome sequence of Desulfobacterium autotrophicum HRM2, a marine sulfate reducer oxidizing organic carbon completely to carbon dioxide.</title>
        <authorList>
            <person name="Strittmatter A.W."/>
            <person name="Liesegang H."/>
            <person name="Rabus R."/>
            <person name="Decker I."/>
            <person name="Amann J."/>
            <person name="Andres S."/>
            <person name="Henne A."/>
            <person name="Fricke W.F."/>
            <person name="Martinez-Arias R."/>
            <person name="Bartels D."/>
            <person name="Goesmann A."/>
            <person name="Krause L."/>
            <person name="Puehler A."/>
            <person name="Klenk H.P."/>
            <person name="Richter M."/>
            <person name="Schuler M."/>
            <person name="Gloeckner F.O."/>
            <person name="Meyerdierks A."/>
            <person name="Gottschalk G."/>
            <person name="Amann R."/>
        </authorList>
    </citation>
    <scope>NUCLEOTIDE SEQUENCE [LARGE SCALE GENOMIC DNA]</scope>
    <source>
        <strain evidence="4">ATCC 43914 / DSM 3382 / HRM2</strain>
    </source>
</reference>
<keyword evidence="2" id="KW-1133">Transmembrane helix</keyword>
<accession>C0QIQ3</accession>
<dbReference type="STRING" id="177437.HRM2_05790"/>
<dbReference type="KEGG" id="dat:HRM2_05790"/>
<dbReference type="Proteomes" id="UP000000442">
    <property type="component" value="Chromosome"/>
</dbReference>
<organism evidence="3 4">
    <name type="scientific">Desulforapulum autotrophicum (strain ATCC 43914 / DSM 3382 / VKM B-1955 / HRM2)</name>
    <name type="common">Desulfobacterium autotrophicum</name>
    <dbReference type="NCBI Taxonomy" id="177437"/>
    <lineage>
        <taxon>Bacteria</taxon>
        <taxon>Pseudomonadati</taxon>
        <taxon>Thermodesulfobacteriota</taxon>
        <taxon>Desulfobacteria</taxon>
        <taxon>Desulfobacterales</taxon>
        <taxon>Desulfobacteraceae</taxon>
        <taxon>Desulforapulum</taxon>
    </lineage>
</organism>
<name>C0QIQ3_DESAH</name>
<feature type="region of interest" description="Disordered" evidence="1">
    <location>
        <begin position="144"/>
        <end position="164"/>
    </location>
</feature>
<evidence type="ECO:0000313" key="3">
    <source>
        <dbReference type="EMBL" id="ACN13693.1"/>
    </source>
</evidence>
<dbReference type="Pfam" id="PF07813">
    <property type="entry name" value="LTXXQ"/>
    <property type="match status" value="1"/>
</dbReference>
<dbReference type="HOGENOM" id="CLU_119901_0_0_7"/>
<keyword evidence="4" id="KW-1185">Reference proteome</keyword>
<dbReference type="Gene3D" id="1.20.120.1490">
    <property type="match status" value="1"/>
</dbReference>
<proteinExistence type="predicted"/>
<protein>
    <recommendedName>
        <fullName evidence="5">Periplasmic heavy metal sensor</fullName>
    </recommendedName>
</protein>
<feature type="compositionally biased region" description="Basic and acidic residues" evidence="1">
    <location>
        <begin position="150"/>
        <end position="164"/>
    </location>
</feature>
<keyword evidence="2" id="KW-0812">Transmembrane</keyword>
<evidence type="ECO:0008006" key="5">
    <source>
        <dbReference type="Google" id="ProtNLM"/>
    </source>
</evidence>